<protein>
    <submittedName>
        <fullName evidence="2">Uncharacterized protein</fullName>
    </submittedName>
</protein>
<dbReference type="EMBL" id="ML179133">
    <property type="protein sequence ID" value="THU98618.1"/>
    <property type="molecule type" value="Genomic_DNA"/>
</dbReference>
<sequence length="74" mass="8706">MHMIYASSLSFVFLVIVTAIGICCCLLMLSVYRIFVILVRTSQYCIPAFQNRNLFSCNFYQRTYTRSFLVWKSL</sequence>
<feature type="transmembrane region" description="Helical" evidence="1">
    <location>
        <begin position="12"/>
        <end position="35"/>
    </location>
</feature>
<proteinExistence type="predicted"/>
<keyword evidence="3" id="KW-1185">Reference proteome</keyword>
<organism evidence="2 3">
    <name type="scientific">Dendrothele bispora (strain CBS 962.96)</name>
    <dbReference type="NCBI Taxonomy" id="1314807"/>
    <lineage>
        <taxon>Eukaryota</taxon>
        <taxon>Fungi</taxon>
        <taxon>Dikarya</taxon>
        <taxon>Basidiomycota</taxon>
        <taxon>Agaricomycotina</taxon>
        <taxon>Agaricomycetes</taxon>
        <taxon>Agaricomycetidae</taxon>
        <taxon>Agaricales</taxon>
        <taxon>Agaricales incertae sedis</taxon>
        <taxon>Dendrothele</taxon>
    </lineage>
</organism>
<accession>A0A4S8M9P0</accession>
<evidence type="ECO:0000256" key="1">
    <source>
        <dbReference type="SAM" id="Phobius"/>
    </source>
</evidence>
<evidence type="ECO:0000313" key="2">
    <source>
        <dbReference type="EMBL" id="THU98618.1"/>
    </source>
</evidence>
<name>A0A4S8M9P0_DENBC</name>
<dbReference type="Proteomes" id="UP000297245">
    <property type="component" value="Unassembled WGS sequence"/>
</dbReference>
<reference evidence="2 3" key="1">
    <citation type="journal article" date="2019" name="Nat. Ecol. Evol.">
        <title>Megaphylogeny resolves global patterns of mushroom evolution.</title>
        <authorList>
            <person name="Varga T."/>
            <person name="Krizsan K."/>
            <person name="Foldi C."/>
            <person name="Dima B."/>
            <person name="Sanchez-Garcia M."/>
            <person name="Sanchez-Ramirez S."/>
            <person name="Szollosi G.J."/>
            <person name="Szarkandi J.G."/>
            <person name="Papp V."/>
            <person name="Albert L."/>
            <person name="Andreopoulos W."/>
            <person name="Angelini C."/>
            <person name="Antonin V."/>
            <person name="Barry K.W."/>
            <person name="Bougher N.L."/>
            <person name="Buchanan P."/>
            <person name="Buyck B."/>
            <person name="Bense V."/>
            <person name="Catcheside P."/>
            <person name="Chovatia M."/>
            <person name="Cooper J."/>
            <person name="Damon W."/>
            <person name="Desjardin D."/>
            <person name="Finy P."/>
            <person name="Geml J."/>
            <person name="Haridas S."/>
            <person name="Hughes K."/>
            <person name="Justo A."/>
            <person name="Karasinski D."/>
            <person name="Kautmanova I."/>
            <person name="Kiss B."/>
            <person name="Kocsube S."/>
            <person name="Kotiranta H."/>
            <person name="LaButti K.M."/>
            <person name="Lechner B.E."/>
            <person name="Liimatainen K."/>
            <person name="Lipzen A."/>
            <person name="Lukacs Z."/>
            <person name="Mihaltcheva S."/>
            <person name="Morgado L.N."/>
            <person name="Niskanen T."/>
            <person name="Noordeloos M.E."/>
            <person name="Ohm R.A."/>
            <person name="Ortiz-Santana B."/>
            <person name="Ovrebo C."/>
            <person name="Racz N."/>
            <person name="Riley R."/>
            <person name="Savchenko A."/>
            <person name="Shiryaev A."/>
            <person name="Soop K."/>
            <person name="Spirin V."/>
            <person name="Szebenyi C."/>
            <person name="Tomsovsky M."/>
            <person name="Tulloss R.E."/>
            <person name="Uehling J."/>
            <person name="Grigoriev I.V."/>
            <person name="Vagvolgyi C."/>
            <person name="Papp T."/>
            <person name="Martin F.M."/>
            <person name="Miettinen O."/>
            <person name="Hibbett D.S."/>
            <person name="Nagy L.G."/>
        </authorList>
    </citation>
    <scope>NUCLEOTIDE SEQUENCE [LARGE SCALE GENOMIC DNA]</scope>
    <source>
        <strain evidence="2 3">CBS 962.96</strain>
    </source>
</reference>
<keyword evidence="1" id="KW-1133">Transmembrane helix</keyword>
<dbReference type="AlphaFoldDB" id="A0A4S8M9P0"/>
<gene>
    <name evidence="2" type="ORF">K435DRAFT_526861</name>
</gene>
<keyword evidence="1" id="KW-0472">Membrane</keyword>
<evidence type="ECO:0000313" key="3">
    <source>
        <dbReference type="Proteomes" id="UP000297245"/>
    </source>
</evidence>
<keyword evidence="1" id="KW-0812">Transmembrane</keyword>